<name>A0ABN1JVA2_9BURK</name>
<evidence type="ECO:0000313" key="1">
    <source>
        <dbReference type="EMBL" id="GAA0747331.1"/>
    </source>
</evidence>
<gene>
    <name evidence="1" type="ORF">GCM10009107_15740</name>
</gene>
<reference evidence="1 2" key="1">
    <citation type="journal article" date="2019" name="Int. J. Syst. Evol. Microbiol.">
        <title>The Global Catalogue of Microorganisms (GCM) 10K type strain sequencing project: providing services to taxonomists for standard genome sequencing and annotation.</title>
        <authorList>
            <consortium name="The Broad Institute Genomics Platform"/>
            <consortium name="The Broad Institute Genome Sequencing Center for Infectious Disease"/>
            <person name="Wu L."/>
            <person name="Ma J."/>
        </authorList>
    </citation>
    <scope>NUCLEOTIDE SEQUENCE [LARGE SCALE GENOMIC DNA]</scope>
    <source>
        <strain evidence="1 2">JCM 15503</strain>
    </source>
</reference>
<sequence length="218" mass="23313">MDSRLDFDDAVLGGGLPPEAQQALAEAGAARGDSLQVMAALMRACVLAPEHPAVLIAFYRHYFYSHRLRLARAVARKALVVGAGALGLPALWREVPDQALAGARDEPATRFYLWVLKGYAYLSLRMDDPVEARDALAKLRCLDPQDCVGAALLEAVRQRQGLEGDDDGPALPVFGAAAWARVAATASLGRGSLVHPPLRGSLQEGRRAPLRAAVRGRS</sequence>
<organism evidence="1 2">
    <name type="scientific">Ideonella azotifigens</name>
    <dbReference type="NCBI Taxonomy" id="513160"/>
    <lineage>
        <taxon>Bacteria</taxon>
        <taxon>Pseudomonadati</taxon>
        <taxon>Pseudomonadota</taxon>
        <taxon>Betaproteobacteria</taxon>
        <taxon>Burkholderiales</taxon>
        <taxon>Sphaerotilaceae</taxon>
        <taxon>Ideonella</taxon>
    </lineage>
</organism>
<protein>
    <recommendedName>
        <fullName evidence="3">Tetratricopeptide repeat protein</fullName>
    </recommendedName>
</protein>
<comment type="caution">
    <text evidence="1">The sequence shown here is derived from an EMBL/GenBank/DDBJ whole genome shotgun (WGS) entry which is preliminary data.</text>
</comment>
<dbReference type="RefSeq" id="WP_231012424.1">
    <property type="nucleotide sequence ID" value="NZ_BAAAEW010000007.1"/>
</dbReference>
<evidence type="ECO:0000313" key="2">
    <source>
        <dbReference type="Proteomes" id="UP001500279"/>
    </source>
</evidence>
<accession>A0ABN1JVA2</accession>
<dbReference type="Proteomes" id="UP001500279">
    <property type="component" value="Unassembled WGS sequence"/>
</dbReference>
<keyword evidence="2" id="KW-1185">Reference proteome</keyword>
<dbReference type="EMBL" id="BAAAEW010000007">
    <property type="protein sequence ID" value="GAA0747331.1"/>
    <property type="molecule type" value="Genomic_DNA"/>
</dbReference>
<evidence type="ECO:0008006" key="3">
    <source>
        <dbReference type="Google" id="ProtNLM"/>
    </source>
</evidence>
<proteinExistence type="predicted"/>